<reference evidence="2 3" key="1">
    <citation type="journal article" date="2019" name="New Phytol.">
        <title>Comparative genomics reveals unique wood-decay strategies and fruiting body development in the Schizophyllaceae.</title>
        <authorList>
            <person name="Almasi E."/>
            <person name="Sahu N."/>
            <person name="Krizsan K."/>
            <person name="Balint B."/>
            <person name="Kovacs G.M."/>
            <person name="Kiss B."/>
            <person name="Cseklye J."/>
            <person name="Drula E."/>
            <person name="Henrissat B."/>
            <person name="Nagy I."/>
            <person name="Chovatia M."/>
            <person name="Adam C."/>
            <person name="LaButti K."/>
            <person name="Lipzen A."/>
            <person name="Riley R."/>
            <person name="Grigoriev I.V."/>
            <person name="Nagy L.G."/>
        </authorList>
    </citation>
    <scope>NUCLEOTIDE SEQUENCE [LARGE SCALE GENOMIC DNA]</scope>
    <source>
        <strain evidence="2 3">NL-1724</strain>
    </source>
</reference>
<protein>
    <submittedName>
        <fullName evidence="2">Uncharacterized protein</fullName>
    </submittedName>
</protein>
<feature type="compositionally biased region" description="Basic and acidic residues" evidence="1">
    <location>
        <begin position="98"/>
        <end position="122"/>
    </location>
</feature>
<organism evidence="2 3">
    <name type="scientific">Schizophyllum amplum</name>
    <dbReference type="NCBI Taxonomy" id="97359"/>
    <lineage>
        <taxon>Eukaryota</taxon>
        <taxon>Fungi</taxon>
        <taxon>Dikarya</taxon>
        <taxon>Basidiomycota</taxon>
        <taxon>Agaricomycotina</taxon>
        <taxon>Agaricomycetes</taxon>
        <taxon>Agaricomycetidae</taxon>
        <taxon>Agaricales</taxon>
        <taxon>Schizophyllaceae</taxon>
        <taxon>Schizophyllum</taxon>
    </lineage>
</organism>
<proteinExistence type="predicted"/>
<feature type="compositionally biased region" description="Polar residues" evidence="1">
    <location>
        <begin position="85"/>
        <end position="97"/>
    </location>
</feature>
<feature type="compositionally biased region" description="Polar residues" evidence="1">
    <location>
        <begin position="150"/>
        <end position="164"/>
    </location>
</feature>
<evidence type="ECO:0000313" key="3">
    <source>
        <dbReference type="Proteomes" id="UP000320762"/>
    </source>
</evidence>
<evidence type="ECO:0000256" key="1">
    <source>
        <dbReference type="SAM" id="MobiDB-lite"/>
    </source>
</evidence>
<evidence type="ECO:0000313" key="2">
    <source>
        <dbReference type="EMBL" id="TRM60910.1"/>
    </source>
</evidence>
<dbReference type="AlphaFoldDB" id="A0A550C7X4"/>
<name>A0A550C7X4_9AGAR</name>
<keyword evidence="3" id="KW-1185">Reference proteome</keyword>
<dbReference type="EMBL" id="VDMD01000019">
    <property type="protein sequence ID" value="TRM60910.1"/>
    <property type="molecule type" value="Genomic_DNA"/>
</dbReference>
<feature type="region of interest" description="Disordered" evidence="1">
    <location>
        <begin position="1"/>
        <end position="186"/>
    </location>
</feature>
<gene>
    <name evidence="2" type="ORF">BD626DRAFT_538450</name>
</gene>
<dbReference type="OrthoDB" id="2803783at2759"/>
<comment type="caution">
    <text evidence="2">The sequence shown here is derived from an EMBL/GenBank/DDBJ whole genome shotgun (WGS) entry which is preliminary data.</text>
</comment>
<sequence>MEEGKDIDPMARPADEDDHMNVDVEVDQPTASASHGRVDDESHGDEGTRLVEAGMRSIDGDKNDNSDEDDGCDGRDGDGQDGNNSAGSTDQGRASESNGHESEGVADHAPTREPGDSGDTSRVKSLGARSPVTVSHEKPLVTTGEDCLTAESTQARATSSQGAASTGDIEAENSRVDQDSASSEDAAWSSRASWPAWLENAVTNVETLTSANMDAAVEKRWTHLVQLWFRLEHASEFRRHTTLGSKKRPTYIGAWIARARSVKYLPPRPSGSAEVSEWISDFQDGMWAWWYEVNPSWRKGNTGNRLLKPKVSGDWAPLHHTRPNGLLSVLKGLKWLFEMENVRKGSKKWCTLMDDVEYAFENLLEQFGSSSDDEPPRKRQRLGLRVYKDY</sequence>
<accession>A0A550C7X4</accession>
<feature type="compositionally biased region" description="Basic and acidic residues" evidence="1">
    <location>
        <begin position="36"/>
        <end position="49"/>
    </location>
</feature>
<dbReference type="Proteomes" id="UP000320762">
    <property type="component" value="Unassembled WGS sequence"/>
</dbReference>